<protein>
    <submittedName>
        <fullName evidence="2">Uncharacterized protein</fullName>
    </submittedName>
</protein>
<comment type="caution">
    <text evidence="2">The sequence shown here is derived from an EMBL/GenBank/DDBJ whole genome shotgun (WGS) entry which is preliminary data.</text>
</comment>
<dbReference type="AlphaFoldDB" id="A0A565AZN5"/>
<evidence type="ECO:0000313" key="2">
    <source>
        <dbReference type="EMBL" id="VVA94533.1"/>
    </source>
</evidence>
<organism evidence="2 3">
    <name type="scientific">Arabis nemorensis</name>
    <dbReference type="NCBI Taxonomy" id="586526"/>
    <lineage>
        <taxon>Eukaryota</taxon>
        <taxon>Viridiplantae</taxon>
        <taxon>Streptophyta</taxon>
        <taxon>Embryophyta</taxon>
        <taxon>Tracheophyta</taxon>
        <taxon>Spermatophyta</taxon>
        <taxon>Magnoliopsida</taxon>
        <taxon>eudicotyledons</taxon>
        <taxon>Gunneridae</taxon>
        <taxon>Pentapetalae</taxon>
        <taxon>rosids</taxon>
        <taxon>malvids</taxon>
        <taxon>Brassicales</taxon>
        <taxon>Brassicaceae</taxon>
        <taxon>Arabideae</taxon>
        <taxon>Arabis</taxon>
    </lineage>
</organism>
<gene>
    <name evidence="2" type="ORF">ANE_LOCUS4978</name>
</gene>
<proteinExistence type="predicted"/>
<name>A0A565AZN5_9BRAS</name>
<reference evidence="2" key="1">
    <citation type="submission" date="2019-07" db="EMBL/GenBank/DDBJ databases">
        <authorList>
            <person name="Dittberner H."/>
        </authorList>
    </citation>
    <scope>NUCLEOTIDE SEQUENCE [LARGE SCALE GENOMIC DNA]</scope>
</reference>
<evidence type="ECO:0000313" key="3">
    <source>
        <dbReference type="Proteomes" id="UP000489600"/>
    </source>
</evidence>
<evidence type="ECO:0000256" key="1">
    <source>
        <dbReference type="SAM" id="MobiDB-lite"/>
    </source>
</evidence>
<feature type="compositionally biased region" description="Basic and acidic residues" evidence="1">
    <location>
        <begin position="1"/>
        <end position="10"/>
    </location>
</feature>
<feature type="region of interest" description="Disordered" evidence="1">
    <location>
        <begin position="1"/>
        <end position="77"/>
    </location>
</feature>
<accession>A0A565AZN5</accession>
<keyword evidence="3" id="KW-1185">Reference proteome</keyword>
<sequence>MEDSEQDVRRFVLPSPSVSAPNSPSIFEISSDSAKSVERADSQAQVESPIPMPLLPERAPTFGDLSPQHQEKLREIN</sequence>
<feature type="compositionally biased region" description="Low complexity" evidence="1">
    <location>
        <begin position="14"/>
        <end position="25"/>
    </location>
</feature>
<dbReference type="Proteomes" id="UP000489600">
    <property type="component" value="Unassembled WGS sequence"/>
</dbReference>
<dbReference type="EMBL" id="CABITT030000002">
    <property type="protein sequence ID" value="VVA94533.1"/>
    <property type="molecule type" value="Genomic_DNA"/>
</dbReference>